<keyword evidence="6" id="KW-0107">Calcium channel</keyword>
<keyword evidence="8" id="KW-0677">Repeat</keyword>
<dbReference type="Pfam" id="PF01477">
    <property type="entry name" value="PLAT"/>
    <property type="match status" value="1"/>
</dbReference>
<dbReference type="InterPro" id="IPR014010">
    <property type="entry name" value="REJ_dom"/>
</dbReference>
<feature type="domain" description="REJ" evidence="25">
    <location>
        <begin position="169"/>
        <end position="910"/>
    </location>
</feature>
<dbReference type="eggNOG" id="KOG3599">
    <property type="taxonomic scope" value="Eukaryota"/>
</dbReference>
<feature type="transmembrane region" description="Helical" evidence="21">
    <location>
        <begin position="1548"/>
        <end position="1569"/>
    </location>
</feature>
<reference evidence="26" key="2">
    <citation type="submission" date="2025-08" db="UniProtKB">
        <authorList>
            <consortium name="Ensembl"/>
        </authorList>
    </citation>
    <scope>IDENTIFICATION</scope>
</reference>
<evidence type="ECO:0000259" key="23">
    <source>
        <dbReference type="PROSITE" id="PS50095"/>
    </source>
</evidence>
<feature type="domain" description="PLAT" evidence="23">
    <location>
        <begin position="1348"/>
        <end position="1465"/>
    </location>
</feature>
<evidence type="ECO:0000256" key="9">
    <source>
        <dbReference type="ARBA" id="ARBA00022837"/>
    </source>
</evidence>
<dbReference type="GeneTree" id="ENSGT00940000162104"/>
<dbReference type="Gene3D" id="2.60.40.10">
    <property type="entry name" value="Immunoglobulins"/>
    <property type="match status" value="2"/>
</dbReference>
<dbReference type="PANTHER" id="PTHR46730">
    <property type="entry name" value="POLYCYSTIN-1"/>
    <property type="match status" value="1"/>
</dbReference>
<keyword evidence="27" id="KW-1185">Reference proteome</keyword>
<keyword evidence="10 21" id="KW-1133">Transmembrane helix</keyword>
<evidence type="ECO:0000256" key="13">
    <source>
        <dbReference type="ARBA" id="ARBA00023136"/>
    </source>
</evidence>
<evidence type="ECO:0000256" key="10">
    <source>
        <dbReference type="ARBA" id="ARBA00022989"/>
    </source>
</evidence>
<dbReference type="FunFam" id="2.60.60.20:FF:000017">
    <property type="entry name" value="Polycystin 1 like 1, transient receptor potential channel interacting"/>
    <property type="match status" value="1"/>
</dbReference>
<dbReference type="SMART" id="SM00303">
    <property type="entry name" value="GPS"/>
    <property type="match status" value="1"/>
</dbReference>
<evidence type="ECO:0000256" key="3">
    <source>
        <dbReference type="ARBA" id="ARBA00022448"/>
    </source>
</evidence>
<feature type="compositionally biased region" description="Low complexity" evidence="20">
    <location>
        <begin position="508"/>
        <end position="528"/>
    </location>
</feature>
<keyword evidence="16" id="KW-0966">Cell projection</keyword>
<dbReference type="SMART" id="SM00089">
    <property type="entry name" value="PKD"/>
    <property type="match status" value="2"/>
</dbReference>
<evidence type="ECO:0000313" key="26">
    <source>
        <dbReference type="Ensembl" id="ENSLOCP00000016409.1"/>
    </source>
</evidence>
<keyword evidence="5" id="KW-0109">Calcium transport</keyword>
<dbReference type="Pfam" id="PF02010">
    <property type="entry name" value="REJ"/>
    <property type="match status" value="2"/>
</dbReference>
<dbReference type="OMA" id="QQGAWTH"/>
<evidence type="ECO:0000256" key="17">
    <source>
        <dbReference type="ARBA" id="ARBA00023303"/>
    </source>
</evidence>
<dbReference type="InterPro" id="IPR022409">
    <property type="entry name" value="PKD/Chitinase_dom"/>
</dbReference>
<dbReference type="SUPFAM" id="SSF49723">
    <property type="entry name" value="Lipase/lipooxygenase domain (PLAT/LH2 domain)"/>
    <property type="match status" value="1"/>
</dbReference>
<dbReference type="Pfam" id="PF01825">
    <property type="entry name" value="GPS"/>
    <property type="match status" value="1"/>
</dbReference>
<evidence type="ECO:0000256" key="18">
    <source>
        <dbReference type="ARBA" id="ARBA00073797"/>
    </source>
</evidence>
<reference evidence="26" key="3">
    <citation type="submission" date="2025-09" db="UniProtKB">
        <authorList>
            <consortium name="Ensembl"/>
        </authorList>
    </citation>
    <scope>IDENTIFICATION</scope>
</reference>
<dbReference type="PROSITE" id="PS50095">
    <property type="entry name" value="PLAT"/>
    <property type="match status" value="1"/>
</dbReference>
<dbReference type="GO" id="GO:0060170">
    <property type="term" value="C:ciliary membrane"/>
    <property type="evidence" value="ECO:0007669"/>
    <property type="project" value="UniProtKB-SubCell"/>
</dbReference>
<dbReference type="Proteomes" id="UP000018468">
    <property type="component" value="Linkage group LG9"/>
</dbReference>
<feature type="compositionally biased region" description="Low complexity" evidence="20">
    <location>
        <begin position="476"/>
        <end position="495"/>
    </location>
</feature>
<dbReference type="InterPro" id="IPR013122">
    <property type="entry name" value="PKD1_2_channel"/>
</dbReference>
<feature type="transmembrane region" description="Helical" evidence="21">
    <location>
        <begin position="1972"/>
        <end position="1991"/>
    </location>
</feature>
<organism evidence="26 27">
    <name type="scientific">Lepisosteus oculatus</name>
    <name type="common">Spotted gar</name>
    <dbReference type="NCBI Taxonomy" id="7918"/>
    <lineage>
        <taxon>Eukaryota</taxon>
        <taxon>Metazoa</taxon>
        <taxon>Chordata</taxon>
        <taxon>Craniata</taxon>
        <taxon>Vertebrata</taxon>
        <taxon>Euteleostomi</taxon>
        <taxon>Actinopterygii</taxon>
        <taxon>Neopterygii</taxon>
        <taxon>Holostei</taxon>
        <taxon>Semionotiformes</taxon>
        <taxon>Lepisosteidae</taxon>
        <taxon>Lepisosteus</taxon>
    </lineage>
</organism>
<dbReference type="GO" id="GO:0005262">
    <property type="term" value="F:calcium channel activity"/>
    <property type="evidence" value="ECO:0000318"/>
    <property type="project" value="GO_Central"/>
</dbReference>
<dbReference type="InterPro" id="IPR000601">
    <property type="entry name" value="PKD_dom"/>
</dbReference>
<evidence type="ECO:0000256" key="5">
    <source>
        <dbReference type="ARBA" id="ARBA00022568"/>
    </source>
</evidence>
<dbReference type="SMART" id="SM00308">
    <property type="entry name" value="LH2"/>
    <property type="match status" value="1"/>
</dbReference>
<dbReference type="InterPro" id="IPR002859">
    <property type="entry name" value="PKD/REJ-like"/>
</dbReference>
<feature type="transmembrane region" description="Helical" evidence="21">
    <location>
        <begin position="1703"/>
        <end position="1726"/>
    </location>
</feature>
<protein>
    <recommendedName>
        <fullName evidence="18">Polycystin-1-like protein 1</fullName>
    </recommendedName>
</protein>
<dbReference type="HOGENOM" id="CLU_000971_0_0_1"/>
<dbReference type="STRING" id="7918.ENSLOCP00000016409"/>
<keyword evidence="17" id="KW-0407">Ion channel</keyword>
<evidence type="ECO:0000256" key="1">
    <source>
        <dbReference type="ARBA" id="ARBA00004272"/>
    </source>
</evidence>
<evidence type="ECO:0000256" key="12">
    <source>
        <dbReference type="ARBA" id="ARBA00023069"/>
    </source>
</evidence>
<dbReference type="EMBL" id="AHAT01002301">
    <property type="status" value="NOT_ANNOTATED_CDS"/>
    <property type="molecule type" value="Genomic_DNA"/>
</dbReference>
<feature type="transmembrane region" description="Helical" evidence="21">
    <location>
        <begin position="1509"/>
        <end position="1528"/>
    </location>
</feature>
<dbReference type="Gene3D" id="2.60.220.50">
    <property type="match status" value="1"/>
</dbReference>
<keyword evidence="15" id="KW-0325">Glycoprotein</keyword>
<feature type="compositionally biased region" description="Low complexity" evidence="20">
    <location>
        <begin position="452"/>
        <end position="468"/>
    </location>
</feature>
<keyword evidence="12" id="KW-0969">Cilium</keyword>
<feature type="transmembrane region" description="Helical" evidence="21">
    <location>
        <begin position="1302"/>
        <end position="1323"/>
    </location>
</feature>
<dbReference type="InterPro" id="IPR013783">
    <property type="entry name" value="Ig-like_fold"/>
</dbReference>
<dbReference type="SUPFAM" id="SSF49299">
    <property type="entry name" value="PKD domain"/>
    <property type="match status" value="2"/>
</dbReference>
<dbReference type="EMBL" id="AHAT01002299">
    <property type="status" value="NOT_ANNOTATED_CDS"/>
    <property type="molecule type" value="Genomic_DNA"/>
</dbReference>
<feature type="domain" description="PKD" evidence="22">
    <location>
        <begin position="30"/>
        <end position="89"/>
    </location>
</feature>
<dbReference type="PROSITE" id="PS50093">
    <property type="entry name" value="PKD"/>
    <property type="match status" value="2"/>
</dbReference>
<dbReference type="InterPro" id="IPR036392">
    <property type="entry name" value="PLAT/LH2_dom_sf"/>
</dbReference>
<evidence type="ECO:0000256" key="2">
    <source>
        <dbReference type="ARBA" id="ARBA00007200"/>
    </source>
</evidence>
<keyword evidence="4" id="KW-1003">Cell membrane</keyword>
<feature type="transmembrane region" description="Helical" evidence="21">
    <location>
        <begin position="2090"/>
        <end position="2109"/>
    </location>
</feature>
<feature type="domain" description="PKD" evidence="22">
    <location>
        <begin position="110"/>
        <end position="164"/>
    </location>
</feature>
<keyword evidence="11" id="KW-0406">Ion transport</keyword>
<evidence type="ECO:0000256" key="4">
    <source>
        <dbReference type="ARBA" id="ARBA00022475"/>
    </source>
</evidence>
<dbReference type="Pfam" id="PF00801">
    <property type="entry name" value="PKD"/>
    <property type="match status" value="2"/>
</dbReference>
<dbReference type="InterPro" id="IPR001024">
    <property type="entry name" value="PLAT/LH2_dom"/>
</dbReference>
<evidence type="ECO:0000256" key="8">
    <source>
        <dbReference type="ARBA" id="ARBA00022737"/>
    </source>
</evidence>
<feature type="transmembrane region" description="Helical" evidence="21">
    <location>
        <begin position="2177"/>
        <end position="2199"/>
    </location>
</feature>
<accession>W5N700</accession>
<dbReference type="EMBL" id="AHAT01002302">
    <property type="status" value="NOT_ANNOTATED_CDS"/>
    <property type="molecule type" value="Genomic_DNA"/>
</dbReference>
<evidence type="ECO:0000256" key="21">
    <source>
        <dbReference type="SAM" id="Phobius"/>
    </source>
</evidence>
<reference evidence="27" key="1">
    <citation type="submission" date="2011-12" db="EMBL/GenBank/DDBJ databases">
        <title>The Draft Genome of Lepisosteus oculatus.</title>
        <authorList>
            <consortium name="The Broad Institute Genome Assembly &amp; Analysis Group"/>
            <consortium name="Computational R&amp;D Group"/>
            <consortium name="and Sequencing Platform"/>
            <person name="Di Palma F."/>
            <person name="Alfoldi J."/>
            <person name="Johnson J."/>
            <person name="Berlin A."/>
            <person name="Gnerre S."/>
            <person name="Jaffe D."/>
            <person name="MacCallum I."/>
            <person name="Young S."/>
            <person name="Walker B.J."/>
            <person name="Lander E.S."/>
            <person name="Lindblad-Toh K."/>
        </authorList>
    </citation>
    <scope>NUCLEOTIDE SEQUENCE [LARGE SCALE GENOMIC DNA]</scope>
</reference>
<dbReference type="InterPro" id="IPR046338">
    <property type="entry name" value="GAIN_dom_sf"/>
</dbReference>
<feature type="transmembrane region" description="Helical" evidence="21">
    <location>
        <begin position="1738"/>
        <end position="1763"/>
    </location>
</feature>
<keyword evidence="14" id="KW-1015">Disulfide bond</keyword>
<evidence type="ECO:0000259" key="25">
    <source>
        <dbReference type="PROSITE" id="PS51111"/>
    </source>
</evidence>
<comment type="caution">
    <text evidence="19">Lacks conserved residue(s) required for the propagation of feature annotation.</text>
</comment>
<evidence type="ECO:0000256" key="14">
    <source>
        <dbReference type="ARBA" id="ARBA00023157"/>
    </source>
</evidence>
<dbReference type="PROSITE" id="PS50221">
    <property type="entry name" value="GAIN_B"/>
    <property type="match status" value="1"/>
</dbReference>
<evidence type="ECO:0000256" key="16">
    <source>
        <dbReference type="ARBA" id="ARBA00023273"/>
    </source>
</evidence>
<feature type="transmembrane region" description="Helical" evidence="21">
    <location>
        <begin position="2066"/>
        <end position="2084"/>
    </location>
</feature>
<keyword evidence="9" id="KW-0106">Calcium</keyword>
<evidence type="ECO:0000256" key="7">
    <source>
        <dbReference type="ARBA" id="ARBA00022692"/>
    </source>
</evidence>
<dbReference type="InterPro" id="IPR000203">
    <property type="entry name" value="GPS"/>
</dbReference>
<evidence type="ECO:0000259" key="22">
    <source>
        <dbReference type="PROSITE" id="PS50093"/>
    </source>
</evidence>
<feature type="transmembrane region" description="Helical" evidence="21">
    <location>
        <begin position="2140"/>
        <end position="2157"/>
    </location>
</feature>
<evidence type="ECO:0000256" key="19">
    <source>
        <dbReference type="PROSITE-ProRule" id="PRU00152"/>
    </source>
</evidence>
<dbReference type="GO" id="GO:0050982">
    <property type="term" value="P:detection of mechanical stimulus"/>
    <property type="evidence" value="ECO:0000318"/>
    <property type="project" value="GO_Central"/>
</dbReference>
<dbReference type="InParanoid" id="W5N700"/>
<dbReference type="Ensembl" id="ENSLOCT00000016439.1">
    <property type="protein sequence ID" value="ENSLOCP00000016409.1"/>
    <property type="gene ID" value="ENSLOCG00000013313.1"/>
</dbReference>
<evidence type="ECO:0000259" key="24">
    <source>
        <dbReference type="PROSITE" id="PS50221"/>
    </source>
</evidence>
<evidence type="ECO:0000256" key="15">
    <source>
        <dbReference type="ARBA" id="ARBA00023180"/>
    </source>
</evidence>
<evidence type="ECO:0000313" key="27">
    <source>
        <dbReference type="Proteomes" id="UP000018468"/>
    </source>
</evidence>
<dbReference type="Pfam" id="PF08016">
    <property type="entry name" value="PKD_channel"/>
    <property type="match status" value="1"/>
</dbReference>
<sequence length="2231" mass="248923">MPSVEIRTDKSAYATDSEVVFVAVTEEPGPLEFLWHFGDKSPERTVSRRITKRFPSPGRYNVIVEASNELFSFASGIYPLTVQRAVQPNRLFSDASALPSANVRFDCRINAGTSVSYRWDFGDGNRRTGRSSEYHVFNRTGEFTVEVTMFNLVSSASLTRQIFIVPEPCQPPPVKNMGPFKVKVSRHEALRLGVTFEADVQCGESRALLYRWAVYDASGAPVLLPPVESSRQVIKVPKHSLHYGTYTAVARVQIKGSVVYSNYSVRIEVVPTPPVSIIIGGTNIFISSKNESLLTLDGRGSYDPDYPHNPMRYRWDCEPVSGVKSSCFDSPVPLSSPVVRFPAGVLKRTFDQFRFELKAQSGDRCSAAEMFVTVKEGLSRKIRVTCPKCRGSTVNWNEQFSVQALCENCGESENVTFTWNLYLVNASSKIVLEVPFCKTLDVSVPAGFLKEPPSAAHTPPASSSSSSSAPPPSSSPPVSRSSPPSRTSPAVSSAPTGASVSPKHPAAPLTADTLSTSPLSTSGPSLTPVTFFPADPLPFPFPFPEEGEPPGGRPHYELYYNEIEEADSGTYEGRPIGFKTEAYEGSGISVEEPWGPEPAEGNDLVAPHSALVKPPIQTLLDLDRQLVDKTALRTLTLTGISSPVITFKPFMLKAKSLYMLEVTAASKENSLGKTQFFFSTNEVPDGMTCQVQPSKGYEVHTDFSIFCTSGKEDLLYEYSFSTGPSPRTVLYRGWDFQYYFKLPSGDPADNYKVTIYTEIRNRFGSATKLCAVNVTVLPSFRRNLSSIYSPDQELYVDGLRNLTALLQMGNIVETRNYVVVLTRVLNRLSPGPAAVRELQRQIRMALISAVCQLPVDDQESMIDNLSMLKDLIHVTDQLALDSARRVTSHIRAMAARLHEPGAHTSLSLDEWTANALVSLLAGVLEAPLDPGEEAVRLTTDSLRTASDLLLHLFWAISVQLNYRLPPDCLTAAGITVERNQFPLLPLVIEAQKTHSLLGNNSDLTYNHGYSILLRPRRTQRELVQLGSDFCGRRERSAICPRQLLSSRALLSFIPERRHGAQREHPPGGVRRGLRLWSRSPAQIDGDVADLRLYNCTTRKERKVRSLSTPVHIEFEKRRNNGSSSPEYSLLRSQMNVHEFNVTAGHQQEALQITVQLTRPSSPPFPIMLLFRMFEKPTPSSYNVKRVHSWEGNTVHIFMPPLSVKDPGSYYVALLNADYNRTPTNKYIASAVSYTLSIEWTQCLYWDGGKDWRSEGCSPLQSWSASKVNCSCNHLTTFTIAYQEVSSHYYFTDVSQFVSLVDNLVLCSVTFVFLGIYLVLAVVCKRADLECERRSGLVFLQDNSPLDRQFYTITVDTGFRSRATMTAKVHIVLHGEDGTSETRELSCSGKLLFGRNSRHTFILSAPDSLGPIWKVHIWHDGRGPSPSWFVSHLAVRDVASGTGWLFPAECWLAADEGDGKVERELTPLTQSPGFGKLLSATLTELLEDFHLWASVCTRPSHSPVSHSQRLALCLLLLLGYTGLNALLVHLRDDQFSAALGLIDVSCDSLVMGVCSTLTVFPLVVLVSLLFRFSEASLVMGTGRQGLSTRNCATVSWEWTEFVSALTRLKEKSTHSPTVISPSGGKRQQECRSWPAVASSFRTVTNCFQLHSLFHKTEPVNFRTQIRSRNVFFCTVFQCSPEQGCALQQHTSGGRRALPPWCRHVAWALCLSLSATCCASLSLAFARFSSSQCLLWIHSVFVSLLFCVSVLQPVVIFIMAVVVSLKNKDHCDFYKGHDETCPALQMVENWRLSMFQLNVSAFTVANLLPDKLLHPQIVAARQRARYLRLVRPPSPAQLRELRDRMKKESLLQNNFRELALCTLMLLLLLFVTYGKFSSSHYRLNHAVRTEFTRSPKHPFLEVKTHKDWWNWCLTTFLDGLYWDTWYNNASARNKIGEPTLKKVEATADAVCECSLETSKSNVFHTRLFYTRGFGILRICEYCIVLKLVCVNWWRLRNSTASWMNFCSGSTPCPTVFTTLCLLKSRPARTLCFSWAQVPCEATFNLPPLLDLLCFVHVGQNPVIINTSWLLYACAGLYTLIGLHFISCPGRQVTAILISLLYYACSLYNYILTVESIDHLQRENFKAFVDLSLLSSWEQLRRGLHGLMVSLLLVKCVFVLRVNKLMALSVTTLRLSFSSLTGPVVAGVIIIAAYACLGNLIFLPTSRTFSTFTRALQTLLTHHMGQRQLQTLSS</sequence>
<evidence type="ECO:0000256" key="11">
    <source>
        <dbReference type="ARBA" id="ARBA00023065"/>
    </source>
</evidence>
<dbReference type="Gene3D" id="2.60.60.20">
    <property type="entry name" value="PLAT/LH2 domain"/>
    <property type="match status" value="1"/>
</dbReference>
<keyword evidence="3" id="KW-0813">Transport</keyword>
<comment type="subcellular location">
    <subcellularLocation>
        <location evidence="1">Cell projection</location>
        <location evidence="1">Cilium membrane</location>
        <topology evidence="1">Multi-pass membrane protein</topology>
    </subcellularLocation>
</comment>
<dbReference type="Bgee" id="ENSLOCG00000013313">
    <property type="expression patterns" value="Expressed in ovary and 2 other cell types or tissues"/>
</dbReference>
<dbReference type="PROSITE" id="PS51111">
    <property type="entry name" value="REJ"/>
    <property type="match status" value="1"/>
</dbReference>
<feature type="domain" description="GAIN-B" evidence="24">
    <location>
        <begin position="1140"/>
        <end position="1287"/>
    </location>
</feature>
<dbReference type="InterPro" id="IPR035986">
    <property type="entry name" value="PKD_dom_sf"/>
</dbReference>
<feature type="region of interest" description="Disordered" evidence="20">
    <location>
        <begin position="452"/>
        <end position="528"/>
    </location>
</feature>
<evidence type="ECO:0000256" key="6">
    <source>
        <dbReference type="ARBA" id="ARBA00022673"/>
    </source>
</evidence>
<evidence type="ECO:0000256" key="20">
    <source>
        <dbReference type="SAM" id="MobiDB-lite"/>
    </source>
</evidence>
<dbReference type="EMBL" id="AHAT01002300">
    <property type="status" value="NOT_ANNOTATED_CDS"/>
    <property type="molecule type" value="Genomic_DNA"/>
</dbReference>
<dbReference type="CDD" id="cd00146">
    <property type="entry name" value="PKD"/>
    <property type="match status" value="2"/>
</dbReference>
<proteinExistence type="inferred from homology"/>
<dbReference type="PANTHER" id="PTHR46730:SF4">
    <property type="entry name" value="POLYCYSTIC KIDNEY DISEASE PROTEIN 1-LIKE 1"/>
    <property type="match status" value="1"/>
</dbReference>
<feature type="transmembrane region" description="Helical" evidence="21">
    <location>
        <begin position="1852"/>
        <end position="1871"/>
    </location>
</feature>
<keyword evidence="13 21" id="KW-0472">Membrane</keyword>
<dbReference type="GO" id="GO:0016020">
    <property type="term" value="C:membrane"/>
    <property type="evidence" value="ECO:0000318"/>
    <property type="project" value="GO_Central"/>
</dbReference>
<dbReference type="InterPro" id="IPR057244">
    <property type="entry name" value="GAIN_B"/>
</dbReference>
<keyword evidence="7 21" id="KW-0812">Transmembrane</keyword>
<comment type="similarity">
    <text evidence="2">Belongs to the polycystin family.</text>
</comment>
<name>W5N700_LEPOC</name>